<dbReference type="Pfam" id="PF20419">
    <property type="entry name" value="DUF6701"/>
    <property type="match status" value="1"/>
</dbReference>
<dbReference type="RefSeq" id="WP_044837792.1">
    <property type="nucleotide sequence ID" value="NZ_CP059733.1"/>
</dbReference>
<accession>A0AAE9YXQ2</accession>
<feature type="signal peptide" evidence="1">
    <location>
        <begin position="1"/>
        <end position="21"/>
    </location>
</feature>
<dbReference type="AlphaFoldDB" id="A0AAE9YXQ2"/>
<name>A0AAE9YXQ2_9GAMM</name>
<protein>
    <recommendedName>
        <fullName evidence="6">MSHA biogenesis protein MshQ</fullName>
    </recommendedName>
</protein>
<dbReference type="EMBL" id="CP059733">
    <property type="protein sequence ID" value="WDE03161.1"/>
    <property type="molecule type" value="Genomic_DNA"/>
</dbReference>
<dbReference type="Proteomes" id="UP000032352">
    <property type="component" value="Chromosome"/>
</dbReference>
<proteinExistence type="predicted"/>
<evidence type="ECO:0000259" key="2">
    <source>
        <dbReference type="Pfam" id="PF20419"/>
    </source>
</evidence>
<evidence type="ECO:0000256" key="1">
    <source>
        <dbReference type="SAM" id="SignalP"/>
    </source>
</evidence>
<evidence type="ECO:0000313" key="5">
    <source>
        <dbReference type="Proteomes" id="UP000032352"/>
    </source>
</evidence>
<evidence type="ECO:0000313" key="4">
    <source>
        <dbReference type="EMBL" id="WDE03161.1"/>
    </source>
</evidence>
<sequence length="1258" mass="131875">MPFRLLLLLILALLPFHRLLATECSAVFTSSQSFNVNGSSTINNSNQCNSSSCISPPTFTPVALPAISPSGAFNSTSVSNGSFEYTSWGLPKESTITYTGSSNGTAVLYFSGNVSIDKTTLINAGGDPANVMLVVYGNLTIDKDSQINAHVYVAGSASLQKDITFNGALAVAGSLSVDKDGSYNFDPSDVTEIVAPGFCDVTASTVHHYEIIHDGSGSTCAAETVTVKACLDAACASLSTDTISLDFQANSVTKSSPSFTGSTTFTFTHTTAETLTLSVANPSATPNNVLVCDSGGGNSCDISFTTTGCVNTCSSYFPGAVQGNDGGSSLTFKDTGQVLQDAGNIFAFPSLNDETSGSHNTCGSTDCSVSNTTVSAFTLSSFETTSSSTKIDLSGGSSTIGPGGDYAVTELEEVKLSSNANATFLATASDYKITKGLFNDNSVITFNAGTYWFDLLEIKNSTQVIINGPVVIYVNQAFKIEDDSQVNVGGVAKNLVFIGYQQINLKGDVQAKAVLYGASQDVLLEDNARLNGVISANGTLEIKGTSAVTYEDIAGLTIEGLCEDAAADIHHYQIIHENEGLTCAEEEITINACEVADCSVLSSQNVTMDVYAGTKKIADSLTFQGTSTFTFTYVLAETISLSLDNATPNASNALECSYSNCEITFTDAEFTFSTITNQVAGVEFADIVLTATKSKRAGAGFSCISDDTFVSKTVTIDLAQENIAPSGTGGLSFTLNSDATSLAKYPSFTAVDLVFDADAKAVIPKPNYKDAGQIRLQASYDSGGTDISGASNSFWVRPDALTLSAASGGTELNATTVSASPTHKAGADFDLNVTAVNADGDTTQNYAPGQIQLKLERTGPTSGSNEGNFTYAAGNSLPTSLSPAFTDVTLTAFSFGGSGYSGAKYSDVGLLNLDVQDTSYGDGSMTISASAIDIGRFVPDHFTLFSSQVSGWCGAGDPNNFVYMDQPELEISYQLQAQNQGGEVTKNYFDHADSAQDYAKAGVGLVAENNNDGADLALRLSGFSGNWVEGVYALGNVKGSFNRNASALDGPFENLLFGINVDDGETPAPLSLLTGQDMRADTNDACTTNTDPATDCNAKQLTGTANIRFGRWFVENNFGPETANLPLVMSVQYWDGANFITNPDDSCTSYNGETANNYAFDNTSLNPALAANPGIVATTGTGIFLNGSNSNAPLMLMAPGADNVGNIHYIYGGSNDVTPAWLKYDWDGDNSHDDNPKGLASFGYFRGNDRIISWREAF</sequence>
<feature type="chain" id="PRO_5042193152" description="MSHA biogenesis protein MshQ" evidence="1">
    <location>
        <begin position="22"/>
        <end position="1258"/>
    </location>
</feature>
<feature type="domain" description="DUF7305" evidence="3">
    <location>
        <begin position="457"/>
        <end position="551"/>
    </location>
</feature>
<evidence type="ECO:0008006" key="6">
    <source>
        <dbReference type="Google" id="ProtNLM"/>
    </source>
</evidence>
<reference evidence="4 5" key="2">
    <citation type="journal article" date="2022" name="Mar. Drugs">
        <title>Bioassay-Guided Fractionation Leads to the Detection of Cholic Acid Generated by the Rare Thalassomonas sp.</title>
        <authorList>
            <person name="Pheiffer F."/>
            <person name="Schneider Y.K."/>
            <person name="Hansen E.H."/>
            <person name="Andersen J.H."/>
            <person name="Isaksson J."/>
            <person name="Busche T."/>
            <person name="R C."/>
            <person name="Kalinowski J."/>
            <person name="Zyl L.V."/>
            <person name="Trindade M."/>
        </authorList>
    </citation>
    <scope>NUCLEOTIDE SEQUENCE [LARGE SCALE GENOMIC DNA]</scope>
    <source>
        <strain evidence="4 5">XOM25</strain>
    </source>
</reference>
<dbReference type="Pfam" id="PF23981">
    <property type="entry name" value="DUF7305"/>
    <property type="match status" value="1"/>
</dbReference>
<dbReference type="InterPro" id="IPR055729">
    <property type="entry name" value="DUF7305"/>
</dbReference>
<dbReference type="KEGG" id="tvd:SG34_017280"/>
<gene>
    <name evidence="4" type="ORF">SG34_017280</name>
</gene>
<keyword evidence="1" id="KW-0732">Signal</keyword>
<keyword evidence="5" id="KW-1185">Reference proteome</keyword>
<organism evidence="4 5">
    <name type="scientific">Thalassomonas viridans</name>
    <dbReference type="NCBI Taxonomy" id="137584"/>
    <lineage>
        <taxon>Bacteria</taxon>
        <taxon>Pseudomonadati</taxon>
        <taxon>Pseudomonadota</taxon>
        <taxon>Gammaproteobacteria</taxon>
        <taxon>Alteromonadales</taxon>
        <taxon>Colwelliaceae</taxon>
        <taxon>Thalassomonas</taxon>
    </lineage>
</organism>
<feature type="domain" description="DUF6701" evidence="2">
    <location>
        <begin position="658"/>
        <end position="1256"/>
    </location>
</feature>
<evidence type="ECO:0000259" key="3">
    <source>
        <dbReference type="Pfam" id="PF23981"/>
    </source>
</evidence>
<dbReference type="InterPro" id="IPR046524">
    <property type="entry name" value="DUF6701"/>
</dbReference>
<reference evidence="4 5" key="1">
    <citation type="journal article" date="2015" name="Genome Announc.">
        <title>Draft Genome Sequences of Marine Isolates of Thalassomonas viridans and Thalassomonas actiniarum.</title>
        <authorList>
            <person name="Olonade I."/>
            <person name="van Zyl L.J."/>
            <person name="Trindade M."/>
        </authorList>
    </citation>
    <scope>NUCLEOTIDE SEQUENCE [LARGE SCALE GENOMIC DNA]</scope>
    <source>
        <strain evidence="4 5">XOM25</strain>
    </source>
</reference>